<dbReference type="InterPro" id="IPR017927">
    <property type="entry name" value="FAD-bd_FR_type"/>
</dbReference>
<evidence type="ECO:0000256" key="6">
    <source>
        <dbReference type="ARBA" id="ARBA00022827"/>
    </source>
</evidence>
<feature type="binding site" evidence="11">
    <location>
        <position position="231"/>
    </location>
    <ligand>
        <name>[2Fe-2S] cluster</name>
        <dbReference type="ChEBI" id="CHEBI:190135"/>
    </ligand>
</feature>
<dbReference type="InterPro" id="IPR019480">
    <property type="entry name" value="Dihydroorotate_DH_Fe-S-bd"/>
</dbReference>
<dbReference type="InterPro" id="IPR037117">
    <property type="entry name" value="Dihydroorotate_DH_ele_sf"/>
</dbReference>
<dbReference type="PANTHER" id="PTHR43513:SF3">
    <property type="entry name" value="DIHYDROOROTATE DEHYDROGENASE B (NAD(+)), ELECTRON TRANSFER SUBUNIT-RELATED"/>
    <property type="match status" value="1"/>
</dbReference>
<evidence type="ECO:0000256" key="9">
    <source>
        <dbReference type="ARBA" id="ARBA00023004"/>
    </source>
</evidence>
<comment type="function">
    <text evidence="11">Responsible for channeling the electrons from the oxidation of dihydroorotate from the FMN redox center in the PyrD type B subunit to the ultimate electron acceptor NAD(+).</text>
</comment>
<dbReference type="HAMAP" id="MF_01211">
    <property type="entry name" value="DHODB_Fe_S_bind"/>
    <property type="match status" value="1"/>
</dbReference>
<feature type="binding site" evidence="11">
    <location>
        <begin position="78"/>
        <end position="79"/>
    </location>
    <ligand>
        <name>FAD</name>
        <dbReference type="ChEBI" id="CHEBI:57692"/>
    </ligand>
</feature>
<feature type="binding site" evidence="11">
    <location>
        <position position="234"/>
    </location>
    <ligand>
        <name>[2Fe-2S] cluster</name>
        <dbReference type="ChEBI" id="CHEBI:190135"/>
    </ligand>
</feature>
<dbReference type="Gene3D" id="2.10.240.10">
    <property type="entry name" value="Dihydroorotate dehydrogenase, electron transfer subunit"/>
    <property type="match status" value="1"/>
</dbReference>
<evidence type="ECO:0000256" key="3">
    <source>
        <dbReference type="ARBA" id="ARBA00022630"/>
    </source>
</evidence>
<evidence type="ECO:0000256" key="4">
    <source>
        <dbReference type="ARBA" id="ARBA00022714"/>
    </source>
</evidence>
<keyword evidence="6 11" id="KW-0274">FAD</keyword>
<proteinExistence type="inferred from homology"/>
<keyword evidence="4 11" id="KW-0001">2Fe-2S</keyword>
<keyword evidence="10 11" id="KW-0411">Iron-sulfur</keyword>
<comment type="cofactor">
    <cofactor evidence="11">
        <name>FAD</name>
        <dbReference type="ChEBI" id="CHEBI:57692"/>
    </cofactor>
    <text evidence="11">Binds 1 FAD per subunit.</text>
</comment>
<dbReference type="InterPro" id="IPR050353">
    <property type="entry name" value="PyrK_electron_transfer"/>
</dbReference>
<protein>
    <recommendedName>
        <fullName evidence="11">Dihydroorotate dehydrogenase B (NAD(+)), electron transfer subunit</fullName>
    </recommendedName>
    <alternativeName>
        <fullName evidence="11">Dihydroorotate oxidase B, electron transfer subunit</fullName>
    </alternativeName>
</protein>
<dbReference type="Gene3D" id="2.40.30.10">
    <property type="entry name" value="Translation factors"/>
    <property type="match status" value="1"/>
</dbReference>
<evidence type="ECO:0000313" key="13">
    <source>
        <dbReference type="EMBL" id="MEN1759053.1"/>
    </source>
</evidence>
<gene>
    <name evidence="11" type="primary">pyrK</name>
    <name evidence="13" type="ORF">AAIG11_01085</name>
</gene>
<dbReference type="CDD" id="cd06218">
    <property type="entry name" value="DHOD_e_trans"/>
    <property type="match status" value="1"/>
</dbReference>
<feature type="binding site" evidence="11">
    <location>
        <begin position="54"/>
        <end position="57"/>
    </location>
    <ligand>
        <name>FAD</name>
        <dbReference type="ChEBI" id="CHEBI:57692"/>
    </ligand>
</feature>
<keyword evidence="7 11" id="KW-0665">Pyrimidine biosynthesis</keyword>
<evidence type="ECO:0000256" key="5">
    <source>
        <dbReference type="ARBA" id="ARBA00022723"/>
    </source>
</evidence>
<feature type="binding site" evidence="11">
    <location>
        <position position="226"/>
    </location>
    <ligand>
        <name>[2Fe-2S] cluster</name>
        <dbReference type="ChEBI" id="CHEBI:190135"/>
    </ligand>
</feature>
<dbReference type="InterPro" id="IPR008333">
    <property type="entry name" value="Cbr1-like_FAD-bd_dom"/>
</dbReference>
<dbReference type="PROSITE" id="PS51384">
    <property type="entry name" value="FAD_FR"/>
    <property type="match status" value="1"/>
</dbReference>
<evidence type="ECO:0000256" key="2">
    <source>
        <dbReference type="ARBA" id="ARBA00022448"/>
    </source>
</evidence>
<keyword evidence="14" id="KW-1185">Reference proteome</keyword>
<dbReference type="SUPFAM" id="SSF52343">
    <property type="entry name" value="Ferredoxin reductase-like, C-terminal NADP-linked domain"/>
    <property type="match status" value="1"/>
</dbReference>
<dbReference type="InterPro" id="IPR039261">
    <property type="entry name" value="FNR_nucleotide-bd"/>
</dbReference>
<keyword evidence="5 11" id="KW-0479">Metal-binding</keyword>
<comment type="caution">
    <text evidence="13">The sequence shown here is derived from an EMBL/GenBank/DDBJ whole genome shotgun (WGS) entry which is preliminary data.</text>
</comment>
<keyword evidence="8 11" id="KW-0249">Electron transport</keyword>
<organism evidence="13 14">
    <name type="scientific">Anoxynatronum sibiricum</name>
    <dbReference type="NCBI Taxonomy" id="210623"/>
    <lineage>
        <taxon>Bacteria</taxon>
        <taxon>Bacillati</taxon>
        <taxon>Bacillota</taxon>
        <taxon>Clostridia</taxon>
        <taxon>Eubacteriales</taxon>
        <taxon>Clostridiaceae</taxon>
        <taxon>Anoxynatronum</taxon>
    </lineage>
</organism>
<dbReference type="RefSeq" id="WP_343184434.1">
    <property type="nucleotide sequence ID" value="NZ_JBCITM010000001.1"/>
</dbReference>
<dbReference type="SUPFAM" id="SSF63380">
    <property type="entry name" value="Riboflavin synthase domain-like"/>
    <property type="match status" value="1"/>
</dbReference>
<keyword evidence="3 11" id="KW-0285">Flavoprotein</keyword>
<dbReference type="InterPro" id="IPR023455">
    <property type="entry name" value="Dihydroorotate_DHASE_ETsu"/>
</dbReference>
<feature type="binding site" evidence="11">
    <location>
        <position position="250"/>
    </location>
    <ligand>
        <name>[2Fe-2S] cluster</name>
        <dbReference type="ChEBI" id="CHEBI:190135"/>
    </ligand>
</feature>
<dbReference type="Gene3D" id="3.40.50.80">
    <property type="entry name" value="Nucleotide-binding domain of ferredoxin-NADP reductase (FNR) module"/>
    <property type="match status" value="1"/>
</dbReference>
<evidence type="ECO:0000256" key="11">
    <source>
        <dbReference type="HAMAP-Rule" id="MF_01211"/>
    </source>
</evidence>
<dbReference type="Proteomes" id="UP001407405">
    <property type="component" value="Unassembled WGS sequence"/>
</dbReference>
<reference evidence="13 14" key="1">
    <citation type="submission" date="2024-04" db="EMBL/GenBank/DDBJ databases">
        <title>Genome sequencing and metabolic network reconstruction of aminoacids and betaine degradation by Anoxynatronum sibiricum.</title>
        <authorList>
            <person name="Detkova E.N."/>
            <person name="Boltjanskaja Y.V."/>
            <person name="Mardanov A.V."/>
            <person name="Kevbrin V."/>
        </authorList>
    </citation>
    <scope>NUCLEOTIDE SEQUENCE [LARGE SCALE GENOMIC DNA]</scope>
    <source>
        <strain evidence="13 14">Z-7981</strain>
    </source>
</reference>
<dbReference type="PANTHER" id="PTHR43513">
    <property type="entry name" value="DIHYDROOROTATE DEHYDROGENASE B (NAD(+)), ELECTRON TRANSFER SUBUNIT"/>
    <property type="match status" value="1"/>
</dbReference>
<dbReference type="Pfam" id="PF10418">
    <property type="entry name" value="DHODB_Fe-S_bind"/>
    <property type="match status" value="1"/>
</dbReference>
<evidence type="ECO:0000256" key="10">
    <source>
        <dbReference type="ARBA" id="ARBA00023014"/>
    </source>
</evidence>
<evidence type="ECO:0000259" key="12">
    <source>
        <dbReference type="PROSITE" id="PS51384"/>
    </source>
</evidence>
<dbReference type="InterPro" id="IPR012165">
    <property type="entry name" value="Cyt_c3_hydrogenase_gsu"/>
</dbReference>
<dbReference type="EMBL" id="JBCITM010000001">
    <property type="protein sequence ID" value="MEN1759053.1"/>
    <property type="molecule type" value="Genomic_DNA"/>
</dbReference>
<evidence type="ECO:0000256" key="1">
    <source>
        <dbReference type="ARBA" id="ARBA00006422"/>
    </source>
</evidence>
<comment type="caution">
    <text evidence="11">Lacks conserved residue(s) required for the propagation of feature annotation.</text>
</comment>
<comment type="subunit">
    <text evidence="11">Heterotetramer of 2 PyrK and 2 PyrD type B subunits.</text>
</comment>
<keyword evidence="2 11" id="KW-0813">Transport</keyword>
<dbReference type="PIRSF" id="PIRSF006816">
    <property type="entry name" value="Cyc3_hyd_g"/>
    <property type="match status" value="1"/>
</dbReference>
<evidence type="ECO:0000256" key="7">
    <source>
        <dbReference type="ARBA" id="ARBA00022975"/>
    </source>
</evidence>
<dbReference type="InterPro" id="IPR017938">
    <property type="entry name" value="Riboflavin_synthase-like_b-brl"/>
</dbReference>
<comment type="similarity">
    <text evidence="1 11">Belongs to the PyrK family.</text>
</comment>
<comment type="cofactor">
    <cofactor evidence="11">
        <name>[2Fe-2S] cluster</name>
        <dbReference type="ChEBI" id="CHEBI:190135"/>
    </cofactor>
    <text evidence="11">Binds 1 [2Fe-2S] cluster per subunit.</text>
</comment>
<sequence>MKREYTGNIIYQEQLLEDCYRMVLKTDADLLQQALPGQFVHLRINPLGGPLLRRPFSIHSIDQEQGTLSLLYAVVGQGTRIMAADLPGKTVTLLGPLGTGFPHLPPSTGEVVLVGGGLGTAPLLHTASWLQTAGRKTRVILGFPSQDRAMLASDFTQTGATVHMTTEDGSEGYHGYPTLLLHEVLAREFVQAVFACGPHAMLENVAKVCGEAGIDAWISMEEKMACGIGACLGCVVRIRDEMGSHYEKACMDGPVFKASEVIFNEA</sequence>
<evidence type="ECO:0000256" key="8">
    <source>
        <dbReference type="ARBA" id="ARBA00022982"/>
    </source>
</evidence>
<feature type="domain" description="FAD-binding FR-type" evidence="12">
    <location>
        <begin position="2"/>
        <end position="103"/>
    </location>
</feature>
<comment type="pathway">
    <text evidence="11">Pyrimidine metabolism; UMP biosynthesis via de novo pathway; orotate from (S)-dihydroorotate (NAD(+) route): step 1/1.</text>
</comment>
<dbReference type="Pfam" id="PF00970">
    <property type="entry name" value="FAD_binding_6"/>
    <property type="match status" value="1"/>
</dbReference>
<evidence type="ECO:0000313" key="14">
    <source>
        <dbReference type="Proteomes" id="UP001407405"/>
    </source>
</evidence>
<name>A0ABU9VPY2_9CLOT</name>
<accession>A0ABU9VPY2</accession>
<keyword evidence="9 11" id="KW-0408">Iron</keyword>